<organism evidence="5 6">
    <name type="scientific">Phytophthora fragariae</name>
    <dbReference type="NCBI Taxonomy" id="53985"/>
    <lineage>
        <taxon>Eukaryota</taxon>
        <taxon>Sar</taxon>
        <taxon>Stramenopiles</taxon>
        <taxon>Oomycota</taxon>
        <taxon>Peronosporomycetes</taxon>
        <taxon>Peronosporales</taxon>
        <taxon>Peronosporaceae</taxon>
        <taxon>Phytophthora</taxon>
    </lineage>
</organism>
<dbReference type="InterPro" id="IPR045379">
    <property type="entry name" value="Crinkler_N"/>
</dbReference>
<evidence type="ECO:0000259" key="4">
    <source>
        <dbReference type="SMART" id="SM01114"/>
    </source>
</evidence>
<evidence type="ECO:0000256" key="1">
    <source>
        <dbReference type="ARBA" id="ARBA00004340"/>
    </source>
</evidence>
<reference evidence="5 6" key="1">
    <citation type="submission" date="2018-09" db="EMBL/GenBank/DDBJ databases">
        <title>Genomic investigation of the strawberry pathogen Phytophthora fragariae indicates pathogenicity is determined by transcriptional variation in three key races.</title>
        <authorList>
            <person name="Adams T.M."/>
            <person name="Armitage A.D."/>
            <person name="Sobczyk M.K."/>
            <person name="Bates H.J."/>
            <person name="Dunwell J.M."/>
            <person name="Nellist C.F."/>
            <person name="Harrison R.J."/>
        </authorList>
    </citation>
    <scope>NUCLEOTIDE SEQUENCE [LARGE SCALE GENOMIC DNA]</scope>
    <source>
        <strain evidence="5 6">NOV-77</strain>
    </source>
</reference>
<evidence type="ECO:0000313" key="6">
    <source>
        <dbReference type="Proteomes" id="UP000486351"/>
    </source>
</evidence>
<dbReference type="AlphaFoldDB" id="A0A6G0QCR2"/>
<proteinExistence type="predicted"/>
<gene>
    <name evidence="5" type="ORF">PF008_g28141</name>
</gene>
<dbReference type="EMBL" id="QXFY01004010">
    <property type="protein sequence ID" value="KAE9280407.1"/>
    <property type="molecule type" value="Genomic_DNA"/>
</dbReference>
<dbReference type="GO" id="GO:0005576">
    <property type="term" value="C:extracellular region"/>
    <property type="evidence" value="ECO:0007669"/>
    <property type="project" value="UniProtKB-SubCell"/>
</dbReference>
<evidence type="ECO:0000313" key="5">
    <source>
        <dbReference type="EMBL" id="KAE9280407.1"/>
    </source>
</evidence>
<keyword evidence="3" id="KW-0964">Secreted</keyword>
<dbReference type="GO" id="GO:0043657">
    <property type="term" value="C:host cell"/>
    <property type="evidence" value="ECO:0007669"/>
    <property type="project" value="UniProtKB-SubCell"/>
</dbReference>
<dbReference type="Proteomes" id="UP000486351">
    <property type="component" value="Unassembled WGS sequence"/>
</dbReference>
<evidence type="ECO:0000256" key="2">
    <source>
        <dbReference type="ARBA" id="ARBA00004613"/>
    </source>
</evidence>
<name>A0A6G0QCR2_9STRA</name>
<protein>
    <recommendedName>
        <fullName evidence="4">Tesmin/TSO1-like CXC domain-containing protein</fullName>
    </recommendedName>
</protein>
<dbReference type="InterPro" id="IPR033467">
    <property type="entry name" value="Tesmin/TSO1-like_CXC"/>
</dbReference>
<feature type="domain" description="Tesmin/TSO1-like CXC" evidence="4">
    <location>
        <begin position="657"/>
        <end position="697"/>
    </location>
</feature>
<accession>A0A6G0QCR2</accession>
<evidence type="ECO:0000256" key="3">
    <source>
        <dbReference type="ARBA" id="ARBA00022525"/>
    </source>
</evidence>
<comment type="caution">
    <text evidence="5">The sequence shown here is derived from an EMBL/GenBank/DDBJ whole genome shotgun (WGS) entry which is preliminary data.</text>
</comment>
<comment type="subcellular location">
    <subcellularLocation>
        <location evidence="1">Host cell</location>
    </subcellularLocation>
    <subcellularLocation>
        <location evidence="2">Secreted</location>
    </subcellularLocation>
</comment>
<dbReference type="SMART" id="SM01114">
    <property type="entry name" value="CXC"/>
    <property type="match status" value="1"/>
</dbReference>
<sequence length="698" mass="78717">MVEIMINCAVIGEGSVISIIIDDWKTVALLKKAIKDESQIKSTNGGADGLQLFLAKKADGKWLDEAAAVAAALDWRGNSQGFELMGSSVWLKNAKYFGENFQPGDGQVHVLVVLPEDEGDSGPALKKARLEDDRDLANELMGRIRGCDSNAIFDIKTVVKLPFPSLVMPPNRFQVVEGSFEYQARSDLKCLYEKVVAFWSQGKRATVKVVGTIGYGKSHMLAVLVLLLLKNQVKNRFGSLPFVCYIPDCKTLLARESAILTILHQNIVLNIPDFAEPLNTIEEVRAVMQGQMVILVADQWNSIDENQMVIDRLGSCLGISVYVEIHGMSMNAKTWRDLLPKQTSDDRNIYCGGFNDDEFGVWLKHHPPFFTEHEDELALLTGKVPMLLSAFARVYREGDSWESVVERVQRDATMVDWAGLLSVFYKEKDVELVWKVFTLKVDYMMESEHVDHRFFYKDPSRGFRATSELVLRLLYRVWSTKSADDALLTKWPDLVFHAVNRSTLGFYVEEIIKAQICRQGVVGKYPRPNDRTIRRYRFDPASEKLTLNTVLEEREAKSWWILLDPPTFNYPGVDMILVTDTKLVGINVTIAKTHSPLEPFFKMWTPLAASKNMAITGLFVAPDNFVHEEDNVDISLLRNVYYELWQAIESKVDQGPIQDSTCNCKAGCRTKRCGCQQRGKLCNGACTCQKCVNATLTS</sequence>
<dbReference type="Pfam" id="PF20147">
    <property type="entry name" value="Crinkler"/>
    <property type="match status" value="1"/>
</dbReference>